<dbReference type="Proteomes" id="UP001597145">
    <property type="component" value="Unassembled WGS sequence"/>
</dbReference>
<proteinExistence type="predicted"/>
<feature type="region of interest" description="Disordered" evidence="1">
    <location>
        <begin position="122"/>
        <end position="141"/>
    </location>
</feature>
<accession>A0ABW4FPJ0</accession>
<name>A0ABW4FPJ0_9PSEU</name>
<gene>
    <name evidence="2" type="ORF">ACFSCY_23420</name>
</gene>
<organism evidence="2 3">
    <name type="scientific">Pseudonocardia aurantiaca</name>
    <dbReference type="NCBI Taxonomy" id="75290"/>
    <lineage>
        <taxon>Bacteria</taxon>
        <taxon>Bacillati</taxon>
        <taxon>Actinomycetota</taxon>
        <taxon>Actinomycetes</taxon>
        <taxon>Pseudonocardiales</taxon>
        <taxon>Pseudonocardiaceae</taxon>
        <taxon>Pseudonocardia</taxon>
    </lineage>
</organism>
<evidence type="ECO:0000313" key="2">
    <source>
        <dbReference type="EMBL" id="MFD1532382.1"/>
    </source>
</evidence>
<keyword evidence="3" id="KW-1185">Reference proteome</keyword>
<sequence length="141" mass="14548">MSLSNAWLQTQGDGLVRADQVVGIDAHQTPALTGKPGRWLLDVVLATPVGSGQRGDWGIDALHRTLVQTSQPPEDAPAELARLLSQLDAINAAGIVTVSTQGKAGREPAGAELSAASSGVEIRFTPFGGPPPDDDAGAEYL</sequence>
<dbReference type="RefSeq" id="WP_343986650.1">
    <property type="nucleotide sequence ID" value="NZ_BAAAJG010000027.1"/>
</dbReference>
<comment type="caution">
    <text evidence="2">The sequence shown here is derived from an EMBL/GenBank/DDBJ whole genome shotgun (WGS) entry which is preliminary data.</text>
</comment>
<evidence type="ECO:0000256" key="1">
    <source>
        <dbReference type="SAM" id="MobiDB-lite"/>
    </source>
</evidence>
<dbReference type="EMBL" id="JBHUCP010000018">
    <property type="protein sequence ID" value="MFD1532382.1"/>
    <property type="molecule type" value="Genomic_DNA"/>
</dbReference>
<feature type="compositionally biased region" description="Acidic residues" evidence="1">
    <location>
        <begin position="132"/>
        <end position="141"/>
    </location>
</feature>
<reference evidence="3" key="1">
    <citation type="journal article" date="2019" name="Int. J. Syst. Evol. Microbiol.">
        <title>The Global Catalogue of Microorganisms (GCM) 10K type strain sequencing project: providing services to taxonomists for standard genome sequencing and annotation.</title>
        <authorList>
            <consortium name="The Broad Institute Genomics Platform"/>
            <consortium name="The Broad Institute Genome Sequencing Center for Infectious Disease"/>
            <person name="Wu L."/>
            <person name="Ma J."/>
        </authorList>
    </citation>
    <scope>NUCLEOTIDE SEQUENCE [LARGE SCALE GENOMIC DNA]</scope>
    <source>
        <strain evidence="3">JCM 12165</strain>
    </source>
</reference>
<protein>
    <submittedName>
        <fullName evidence="2">Uncharacterized protein</fullName>
    </submittedName>
</protein>
<evidence type="ECO:0000313" key="3">
    <source>
        <dbReference type="Proteomes" id="UP001597145"/>
    </source>
</evidence>